<dbReference type="AlphaFoldDB" id="A0A0P8A5G7"/>
<organism evidence="1 2">
    <name type="scientific">Candidatus Methanoperedens nitratireducens</name>
    <dbReference type="NCBI Taxonomy" id="1392998"/>
    <lineage>
        <taxon>Archaea</taxon>
        <taxon>Methanobacteriati</taxon>
        <taxon>Methanobacteriota</taxon>
        <taxon>Stenosarchaea group</taxon>
        <taxon>Methanomicrobia</taxon>
        <taxon>Methanosarcinales</taxon>
        <taxon>ANME-2 cluster</taxon>
        <taxon>Candidatus Methanoperedentaceae</taxon>
        <taxon>Candidatus Methanoperedens</taxon>
    </lineage>
</organism>
<evidence type="ECO:0000313" key="1">
    <source>
        <dbReference type="EMBL" id="KPQ43369.1"/>
    </source>
</evidence>
<reference evidence="1 2" key="1">
    <citation type="submission" date="2015-09" db="EMBL/GenBank/DDBJ databases">
        <title>A metagenomics-based metabolic model of nitrate-dependent anaerobic oxidation of methane by Methanoperedens-like archaea.</title>
        <authorList>
            <person name="Arshad A."/>
            <person name="Speth D.R."/>
            <person name="De Graaf R.M."/>
            <person name="Op Den Camp H.J."/>
            <person name="Jetten M.S."/>
            <person name="Welte C.U."/>
        </authorList>
    </citation>
    <scope>NUCLEOTIDE SEQUENCE [LARGE SCALE GENOMIC DNA]</scope>
</reference>
<name>A0A0P8A5G7_9EURY</name>
<dbReference type="Proteomes" id="UP000050360">
    <property type="component" value="Unassembled WGS sequence"/>
</dbReference>
<evidence type="ECO:0000313" key="2">
    <source>
        <dbReference type="Proteomes" id="UP000050360"/>
    </source>
</evidence>
<comment type="caution">
    <text evidence="1">The sequence shown here is derived from an EMBL/GenBank/DDBJ whole genome shotgun (WGS) entry which is preliminary data.</text>
</comment>
<proteinExistence type="predicted"/>
<gene>
    <name evidence="1" type="ORF">MPEBLZ_02062</name>
</gene>
<sequence length="32" mass="3516">MALIETLTFVLGIIYGYISLEGKIAVHYSGKD</sequence>
<dbReference type="EMBL" id="LKCM01000153">
    <property type="protein sequence ID" value="KPQ43369.1"/>
    <property type="molecule type" value="Genomic_DNA"/>
</dbReference>
<protein>
    <submittedName>
        <fullName evidence="1">Uncharacterized protein</fullName>
    </submittedName>
</protein>
<accession>A0A0P8A5G7</accession>